<dbReference type="EMBL" id="GBXM01034830">
    <property type="protein sequence ID" value="JAH73747.1"/>
    <property type="molecule type" value="Transcribed_RNA"/>
</dbReference>
<reference evidence="1" key="1">
    <citation type="submission" date="2014-11" db="EMBL/GenBank/DDBJ databases">
        <authorList>
            <person name="Amaro Gonzalez C."/>
        </authorList>
    </citation>
    <scope>NUCLEOTIDE SEQUENCE</scope>
</reference>
<dbReference type="AlphaFoldDB" id="A0A0E9V6U7"/>
<sequence>MTLNLEMGGKLMLEAINNSASPFNQTCRSI</sequence>
<reference evidence="1" key="2">
    <citation type="journal article" date="2015" name="Fish Shellfish Immunol.">
        <title>Early steps in the European eel (Anguilla anguilla)-Vibrio vulnificus interaction in the gills: Role of the RtxA13 toxin.</title>
        <authorList>
            <person name="Callol A."/>
            <person name="Pajuelo D."/>
            <person name="Ebbesson L."/>
            <person name="Teles M."/>
            <person name="MacKenzie S."/>
            <person name="Amaro C."/>
        </authorList>
    </citation>
    <scope>NUCLEOTIDE SEQUENCE</scope>
</reference>
<proteinExistence type="predicted"/>
<accession>A0A0E9V6U7</accession>
<protein>
    <submittedName>
        <fullName evidence="1">Uncharacterized protein</fullName>
    </submittedName>
</protein>
<name>A0A0E9V6U7_ANGAN</name>
<organism evidence="1">
    <name type="scientific">Anguilla anguilla</name>
    <name type="common">European freshwater eel</name>
    <name type="synonym">Muraena anguilla</name>
    <dbReference type="NCBI Taxonomy" id="7936"/>
    <lineage>
        <taxon>Eukaryota</taxon>
        <taxon>Metazoa</taxon>
        <taxon>Chordata</taxon>
        <taxon>Craniata</taxon>
        <taxon>Vertebrata</taxon>
        <taxon>Euteleostomi</taxon>
        <taxon>Actinopterygii</taxon>
        <taxon>Neopterygii</taxon>
        <taxon>Teleostei</taxon>
        <taxon>Anguilliformes</taxon>
        <taxon>Anguillidae</taxon>
        <taxon>Anguilla</taxon>
    </lineage>
</organism>
<evidence type="ECO:0000313" key="1">
    <source>
        <dbReference type="EMBL" id="JAH73747.1"/>
    </source>
</evidence>